<reference evidence="3" key="1">
    <citation type="submission" date="2020-02" db="EMBL/GenBank/DDBJ databases">
        <authorList>
            <person name="Meier V. D."/>
        </authorList>
    </citation>
    <scope>NUCLEOTIDE SEQUENCE</scope>
    <source>
        <strain evidence="3">AVDCRST_MAG22</strain>
    </source>
</reference>
<feature type="transmembrane region" description="Helical" evidence="2">
    <location>
        <begin position="6"/>
        <end position="26"/>
    </location>
</feature>
<organism evidence="3">
    <name type="scientific">uncultured Rubrobacteraceae bacterium</name>
    <dbReference type="NCBI Taxonomy" id="349277"/>
    <lineage>
        <taxon>Bacteria</taxon>
        <taxon>Bacillati</taxon>
        <taxon>Actinomycetota</taxon>
        <taxon>Rubrobacteria</taxon>
        <taxon>Rubrobacterales</taxon>
        <taxon>Rubrobacteraceae</taxon>
        <taxon>environmental samples</taxon>
    </lineage>
</organism>
<evidence type="ECO:0000256" key="1">
    <source>
        <dbReference type="SAM" id="MobiDB-lite"/>
    </source>
</evidence>
<evidence type="ECO:0000256" key="2">
    <source>
        <dbReference type="SAM" id="Phobius"/>
    </source>
</evidence>
<dbReference type="EMBL" id="CADCUV010000092">
    <property type="protein sequence ID" value="CAA9415797.1"/>
    <property type="molecule type" value="Genomic_DNA"/>
</dbReference>
<protein>
    <submittedName>
        <fullName evidence="3">Uncharacterized protein</fullName>
    </submittedName>
</protein>
<dbReference type="AlphaFoldDB" id="A0A6J4PJB8"/>
<name>A0A6J4PJB8_9ACTN</name>
<feature type="region of interest" description="Disordered" evidence="1">
    <location>
        <begin position="30"/>
        <end position="56"/>
    </location>
</feature>
<proteinExistence type="predicted"/>
<evidence type="ECO:0000313" key="3">
    <source>
        <dbReference type="EMBL" id="CAA9415797.1"/>
    </source>
</evidence>
<gene>
    <name evidence="3" type="ORF">AVDCRST_MAG22-2202</name>
</gene>
<keyword evidence="2" id="KW-0472">Membrane</keyword>
<keyword evidence="2" id="KW-1133">Transmembrane helix</keyword>
<feature type="compositionally biased region" description="Basic and acidic residues" evidence="1">
    <location>
        <begin position="31"/>
        <end position="56"/>
    </location>
</feature>
<sequence>MSIAIVSLLLLIPLAILGIIFFAVISGRATGRNENRPDGRGRDESRPGERGPGGEE</sequence>
<accession>A0A6J4PJB8</accession>
<keyword evidence="2" id="KW-0812">Transmembrane</keyword>